<dbReference type="EMBL" id="LR031568">
    <property type="protein sequence ID" value="VDC61117.1"/>
    <property type="molecule type" value="Genomic_DNA"/>
</dbReference>
<reference evidence="2" key="1">
    <citation type="submission" date="2018-11" db="EMBL/GenBank/DDBJ databases">
        <authorList>
            <consortium name="Genoscope - CEA"/>
            <person name="William W."/>
        </authorList>
    </citation>
    <scope>NUCLEOTIDE SEQUENCE</scope>
</reference>
<organism evidence="2">
    <name type="scientific">Brassica campestris</name>
    <name type="common">Field mustard</name>
    <dbReference type="NCBI Taxonomy" id="3711"/>
    <lineage>
        <taxon>Eukaryota</taxon>
        <taxon>Viridiplantae</taxon>
        <taxon>Streptophyta</taxon>
        <taxon>Embryophyta</taxon>
        <taxon>Tracheophyta</taxon>
        <taxon>Spermatophyta</taxon>
        <taxon>Magnoliopsida</taxon>
        <taxon>eudicotyledons</taxon>
        <taxon>Gunneridae</taxon>
        <taxon>Pentapetalae</taxon>
        <taxon>rosids</taxon>
        <taxon>malvids</taxon>
        <taxon>Brassicales</taxon>
        <taxon>Brassicaceae</taxon>
        <taxon>Brassiceae</taxon>
        <taxon>Brassica</taxon>
    </lineage>
</organism>
<sequence>MGAAWMVRNHEGVVVCHSRKAFAEIKTKDEAKLQSILRASESMTSLRLNRIITAGEFEEFFGAVMRPFALPSFLFQRDEICMSMKEIGDWQVLVVKKEANRGASFIADSVNKRGLVQSYVARGHPTWLSDLFLYEMEAYLASLTPTLVPGSGSSFSSTSSASVAFGYEGVWWFVALRESC</sequence>
<protein>
    <recommendedName>
        <fullName evidence="3">RNase H type-1 domain-containing protein</fullName>
    </recommendedName>
</protein>
<dbReference type="Proteomes" id="UP000694005">
    <property type="component" value="Chromosome A09"/>
</dbReference>
<dbReference type="AlphaFoldDB" id="A0A3P5Y178"/>
<accession>A0A3P5Y178</accession>
<gene>
    <name evidence="2" type="ORF">BRAA09T38728Z</name>
    <name evidence="1" type="ORF">BRAPAZ1V2_A09P42640.2</name>
</gene>
<dbReference type="Gramene" id="A09p42640.2_BraZ1">
    <property type="protein sequence ID" value="A09p42640.2_BraZ1.CDS"/>
    <property type="gene ID" value="A09g42640.2_BraZ1"/>
</dbReference>
<dbReference type="EMBL" id="LS974625">
    <property type="protein sequence ID" value="CAG7863797.1"/>
    <property type="molecule type" value="Genomic_DNA"/>
</dbReference>
<evidence type="ECO:0000313" key="2">
    <source>
        <dbReference type="EMBL" id="VDC61117.1"/>
    </source>
</evidence>
<proteinExistence type="predicted"/>
<evidence type="ECO:0000313" key="1">
    <source>
        <dbReference type="EMBL" id="CAG7863797.1"/>
    </source>
</evidence>
<name>A0A3P5Y178_BRACM</name>
<evidence type="ECO:0008006" key="3">
    <source>
        <dbReference type="Google" id="ProtNLM"/>
    </source>
</evidence>